<dbReference type="InterPro" id="IPR001387">
    <property type="entry name" value="Cro/C1-type_HTH"/>
</dbReference>
<dbReference type="Pfam" id="PF19054">
    <property type="entry name" value="DUF5753"/>
    <property type="match status" value="1"/>
</dbReference>
<reference evidence="3" key="1">
    <citation type="journal article" date="2019" name="Int. J. Syst. Evol. Microbiol.">
        <title>The Global Catalogue of Microorganisms (GCM) 10K type strain sequencing project: providing services to taxonomists for standard genome sequencing and annotation.</title>
        <authorList>
            <consortium name="The Broad Institute Genomics Platform"/>
            <consortium name="The Broad Institute Genome Sequencing Center for Infectious Disease"/>
            <person name="Wu L."/>
            <person name="Ma J."/>
        </authorList>
    </citation>
    <scope>NUCLEOTIDE SEQUENCE [LARGE SCALE GENOMIC DNA]</scope>
    <source>
        <strain evidence="3">TBRC 1276</strain>
    </source>
</reference>
<evidence type="ECO:0000313" key="3">
    <source>
        <dbReference type="Proteomes" id="UP001595851"/>
    </source>
</evidence>
<dbReference type="PROSITE" id="PS50943">
    <property type="entry name" value="HTH_CROC1"/>
    <property type="match status" value="1"/>
</dbReference>
<proteinExistence type="predicted"/>
<dbReference type="SMART" id="SM00530">
    <property type="entry name" value="HTH_XRE"/>
    <property type="match status" value="1"/>
</dbReference>
<dbReference type="EMBL" id="JBHSBI010000014">
    <property type="protein sequence ID" value="MFC4010994.1"/>
    <property type="molecule type" value="Genomic_DNA"/>
</dbReference>
<dbReference type="SUPFAM" id="SSF47413">
    <property type="entry name" value="lambda repressor-like DNA-binding domains"/>
    <property type="match status" value="1"/>
</dbReference>
<dbReference type="InterPro" id="IPR010982">
    <property type="entry name" value="Lambda_DNA-bd_dom_sf"/>
</dbReference>
<dbReference type="RefSeq" id="WP_379530953.1">
    <property type="nucleotide sequence ID" value="NZ_JBHSBI010000014.1"/>
</dbReference>
<evidence type="ECO:0000259" key="1">
    <source>
        <dbReference type="PROSITE" id="PS50943"/>
    </source>
</evidence>
<organism evidence="2 3">
    <name type="scientific">Nonomuraea purpurea</name>
    <dbReference type="NCBI Taxonomy" id="1849276"/>
    <lineage>
        <taxon>Bacteria</taxon>
        <taxon>Bacillati</taxon>
        <taxon>Actinomycetota</taxon>
        <taxon>Actinomycetes</taxon>
        <taxon>Streptosporangiales</taxon>
        <taxon>Streptosporangiaceae</taxon>
        <taxon>Nonomuraea</taxon>
    </lineage>
</organism>
<comment type="caution">
    <text evidence="2">The sequence shown here is derived from an EMBL/GenBank/DDBJ whole genome shotgun (WGS) entry which is preliminary data.</text>
</comment>
<protein>
    <submittedName>
        <fullName evidence="2">Helix-turn-helix domain-containing protein</fullName>
    </submittedName>
</protein>
<sequence length="291" mass="32373">MIGEVNPTLRRRKVATELRRLREEAGLNGVRVAGSLRWSTSKLSRMETGQVAPSADDVAKLLTLYHTDGERGELLLQLAENDAPKGWWEGYSDVLPEVLREYIGLEHGASSIRSWNANVLPGLLQTRAYATELAKINQRLDPAPPSRIERRAHARLLRQQVLTREPPPSCTVVLDEAVLRRRFGDGDAAMMREQLRHLLKVGELPNISIRVLLLEHAHPLDFSGFVLLGFPSLPVLGPISADIAVSEEYQAVALVEAEERVYRYSLLFDLLCQAALDEESSRDCIASLGGL</sequence>
<evidence type="ECO:0000313" key="2">
    <source>
        <dbReference type="EMBL" id="MFC4010994.1"/>
    </source>
</evidence>
<dbReference type="InterPro" id="IPR043917">
    <property type="entry name" value="DUF5753"/>
</dbReference>
<name>A0ABV8GFT1_9ACTN</name>
<dbReference type="CDD" id="cd00093">
    <property type="entry name" value="HTH_XRE"/>
    <property type="match status" value="1"/>
</dbReference>
<dbReference type="Proteomes" id="UP001595851">
    <property type="component" value="Unassembled WGS sequence"/>
</dbReference>
<keyword evidence="3" id="KW-1185">Reference proteome</keyword>
<feature type="domain" description="HTH cro/C1-type" evidence="1">
    <location>
        <begin position="18"/>
        <end position="74"/>
    </location>
</feature>
<dbReference type="Gene3D" id="1.10.260.40">
    <property type="entry name" value="lambda repressor-like DNA-binding domains"/>
    <property type="match status" value="1"/>
</dbReference>
<dbReference type="Pfam" id="PF13560">
    <property type="entry name" value="HTH_31"/>
    <property type="match status" value="1"/>
</dbReference>
<gene>
    <name evidence="2" type="ORF">ACFOY2_27455</name>
</gene>
<accession>A0ABV8GFT1</accession>